<gene>
    <name evidence="2" type="ORF">LzC2_27230</name>
</gene>
<dbReference type="SUPFAM" id="SSF88713">
    <property type="entry name" value="Glycoside hydrolase/deacetylase"/>
    <property type="match status" value="1"/>
</dbReference>
<evidence type="ECO:0000313" key="2">
    <source>
        <dbReference type="EMBL" id="NNJ26634.1"/>
    </source>
</evidence>
<evidence type="ECO:0008006" key="4">
    <source>
        <dbReference type="Google" id="ProtNLM"/>
    </source>
</evidence>
<sequence>MPAEETADSPTDAALPDGSPAEGDRGDVPRSEGPAETVLLLPSHGLDDLPERLPERQAGAALNAFALAWHPSFLATVRALPRLVMADQPPHPVGGRRFLIPDFVRELLPEGWEADAGDRLAIIGPDRATALDAVKPLLSHADEIAPDDLHPFFALGLGFLWVERLTRRTHYYSTLDETRLRTEAVAAADALFAGDREEAREKLVEAVEVLREARERFYPTPAKLCDLCFVIPRLAGEALRREIAAAAAGGPALNLLATGADWRTINEATPELIAAIRVAGEKIEPVGGEESEIATNVRDVPAAIADLTAGRETFRELFGSPPGVWGRYRFGFPPLTPQLLESFGVNGALHLKFGPGSVPPDGAGRVRWAGAGGEIPAHARDPLPAGAAASYWALPEILAEAFEAEQTVAVTFARWPGTACPGLDDLKTLTALSPALGEFATYSEMFAEDDPFARVYGADPRKYRSPAATEMPPPIATDAEAKDDAVFTGLCELLGAGGEGDSAERLAATLCRGGGGAPGTLWLNALPVPRIVGVECGDPNVASKPPADHPAVKVVGARSFTFELPPCGFVWFPDQPKKPAPISKAKAKTAEPGLVRNERFEVMFDPATGGIAAVKNYGRSPVRLGMRPALRFKAPRTLTEGEPELYSRCVRTEGQTWDVVDAGPARGELVSRGVLIDPAGGARLCGFTLRVQLDRGSRTAHVAASFDDPATALEAGDLVLRWAWDDETAELARSIQGSRQAAPAHGTFEAAHFWELTSLHGSEKLRTAVLTPDAPYHSRSGRRMLDTPLLNAGDAADPKRVWRFGIAVDDPHPMRAADAFLSPPTPIAAAGPPASGPIGWLLACDSAGVRLLSVRREGDETHFRVQETDGRTRTAALRCFKPPTSARKRTLGGDPREELVCEADAIRVPLAGYEITDVVVRW</sequence>
<organism evidence="2 3">
    <name type="scientific">Alienimonas chondri</name>
    <dbReference type="NCBI Taxonomy" id="2681879"/>
    <lineage>
        <taxon>Bacteria</taxon>
        <taxon>Pseudomonadati</taxon>
        <taxon>Planctomycetota</taxon>
        <taxon>Planctomycetia</taxon>
        <taxon>Planctomycetales</taxon>
        <taxon>Planctomycetaceae</taxon>
        <taxon>Alienimonas</taxon>
    </lineage>
</organism>
<keyword evidence="3" id="KW-1185">Reference proteome</keyword>
<evidence type="ECO:0000256" key="1">
    <source>
        <dbReference type="SAM" id="MobiDB-lite"/>
    </source>
</evidence>
<dbReference type="EMBL" id="WTPX01000088">
    <property type="protein sequence ID" value="NNJ26634.1"/>
    <property type="molecule type" value="Genomic_DNA"/>
</dbReference>
<dbReference type="Proteomes" id="UP000609651">
    <property type="component" value="Unassembled WGS sequence"/>
</dbReference>
<protein>
    <recommendedName>
        <fullName evidence="4">Glycoside hydrolase family 38 N-terminal domain-containing protein</fullName>
    </recommendedName>
</protein>
<feature type="region of interest" description="Disordered" evidence="1">
    <location>
        <begin position="1"/>
        <end position="34"/>
    </location>
</feature>
<dbReference type="InterPro" id="IPR011330">
    <property type="entry name" value="Glyco_hydro/deAcase_b/a-brl"/>
</dbReference>
<reference evidence="2 3" key="1">
    <citation type="journal article" date="2020" name="Syst. Appl. Microbiol.">
        <title>Alienimonas chondri sp. nov., a novel planctomycete isolated from the biofilm of the red alga Chondrus crispus.</title>
        <authorList>
            <person name="Vitorino I."/>
            <person name="Albuquerque L."/>
            <person name="Wiegand S."/>
            <person name="Kallscheuer N."/>
            <person name="da Costa M.S."/>
            <person name="Lobo-da-Cunha A."/>
            <person name="Jogler C."/>
            <person name="Lage O.M."/>
        </authorList>
    </citation>
    <scope>NUCLEOTIDE SEQUENCE [LARGE SCALE GENOMIC DNA]</scope>
    <source>
        <strain evidence="2 3">LzC2</strain>
    </source>
</reference>
<accession>A0ABX1VEV8</accession>
<evidence type="ECO:0000313" key="3">
    <source>
        <dbReference type="Proteomes" id="UP000609651"/>
    </source>
</evidence>
<proteinExistence type="predicted"/>
<name>A0ABX1VEV8_9PLAN</name>
<comment type="caution">
    <text evidence="2">The sequence shown here is derived from an EMBL/GenBank/DDBJ whole genome shotgun (WGS) entry which is preliminary data.</text>
</comment>